<evidence type="ECO:0000313" key="1">
    <source>
        <dbReference type="EMBL" id="TMS21593.1"/>
    </source>
</evidence>
<sequence>MDLNRRVSSAGYRLTLPERKNGTRPKTTQPPADRTHAKRKEDAASAEMIPDRSDPVKQDQVWKELVWRERRGVQEWEKNWDFLRNYDQMGQVKPEEPPPNNMSFFSEHIPNTSNQMFGSRLTTPLGSEVVRLDRLVLWSENPSQVQARSRDAALVGRPGDESLYIWSLWFYPGLYKARTRSIWI</sequence>
<name>A0ACD3RSI9_LARCR</name>
<dbReference type="EMBL" id="CM011676">
    <property type="protein sequence ID" value="TMS21593.1"/>
    <property type="molecule type" value="Genomic_DNA"/>
</dbReference>
<evidence type="ECO:0000313" key="2">
    <source>
        <dbReference type="Proteomes" id="UP000793456"/>
    </source>
</evidence>
<proteinExistence type="predicted"/>
<reference evidence="1" key="1">
    <citation type="submission" date="2018-11" db="EMBL/GenBank/DDBJ databases">
        <title>The sequence and de novo assembly of Larimichthys crocea genome using PacBio and Hi-C technologies.</title>
        <authorList>
            <person name="Xu P."/>
            <person name="Chen B."/>
            <person name="Zhou Z."/>
            <person name="Ke Q."/>
            <person name="Wu Y."/>
            <person name="Bai H."/>
            <person name="Pu F."/>
        </authorList>
    </citation>
    <scope>NUCLEOTIDE SEQUENCE</scope>
    <source>
        <tissue evidence="1">Muscle</tissue>
    </source>
</reference>
<protein>
    <submittedName>
        <fullName evidence="1">Uncharacterized protein</fullName>
    </submittedName>
</protein>
<gene>
    <name evidence="1" type="ORF">E3U43_015566</name>
</gene>
<comment type="caution">
    <text evidence="1">The sequence shown here is derived from an EMBL/GenBank/DDBJ whole genome shotgun (WGS) entry which is preliminary data.</text>
</comment>
<keyword evidence="2" id="KW-1185">Reference proteome</keyword>
<organism evidence="1 2">
    <name type="scientific">Larimichthys crocea</name>
    <name type="common">Large yellow croaker</name>
    <name type="synonym">Pseudosciaena crocea</name>
    <dbReference type="NCBI Taxonomy" id="215358"/>
    <lineage>
        <taxon>Eukaryota</taxon>
        <taxon>Metazoa</taxon>
        <taxon>Chordata</taxon>
        <taxon>Craniata</taxon>
        <taxon>Vertebrata</taxon>
        <taxon>Euteleostomi</taxon>
        <taxon>Actinopterygii</taxon>
        <taxon>Neopterygii</taxon>
        <taxon>Teleostei</taxon>
        <taxon>Neoteleostei</taxon>
        <taxon>Acanthomorphata</taxon>
        <taxon>Eupercaria</taxon>
        <taxon>Sciaenidae</taxon>
        <taxon>Larimichthys</taxon>
    </lineage>
</organism>
<dbReference type="Proteomes" id="UP000793456">
    <property type="component" value="Chromosome III"/>
</dbReference>
<accession>A0ACD3RSI9</accession>